<protein>
    <submittedName>
        <fullName evidence="1">Uncharacterized protein</fullName>
    </submittedName>
</protein>
<evidence type="ECO:0000313" key="1">
    <source>
        <dbReference type="EMBL" id="KAK9037419.1"/>
    </source>
</evidence>
<dbReference type="Proteomes" id="UP001396334">
    <property type="component" value="Unassembled WGS sequence"/>
</dbReference>
<gene>
    <name evidence="1" type="ORF">V6N11_022330</name>
</gene>
<keyword evidence="2" id="KW-1185">Reference proteome</keyword>
<proteinExistence type="predicted"/>
<accession>A0ABR2TJL1</accession>
<name>A0ABR2TJL1_9ROSI</name>
<organism evidence="1 2">
    <name type="scientific">Hibiscus sabdariffa</name>
    <name type="common">roselle</name>
    <dbReference type="NCBI Taxonomy" id="183260"/>
    <lineage>
        <taxon>Eukaryota</taxon>
        <taxon>Viridiplantae</taxon>
        <taxon>Streptophyta</taxon>
        <taxon>Embryophyta</taxon>
        <taxon>Tracheophyta</taxon>
        <taxon>Spermatophyta</taxon>
        <taxon>Magnoliopsida</taxon>
        <taxon>eudicotyledons</taxon>
        <taxon>Gunneridae</taxon>
        <taxon>Pentapetalae</taxon>
        <taxon>rosids</taxon>
        <taxon>malvids</taxon>
        <taxon>Malvales</taxon>
        <taxon>Malvaceae</taxon>
        <taxon>Malvoideae</taxon>
        <taxon>Hibiscus</taxon>
    </lineage>
</organism>
<dbReference type="EMBL" id="JBBPBN010000005">
    <property type="protein sequence ID" value="KAK9037419.1"/>
    <property type="molecule type" value="Genomic_DNA"/>
</dbReference>
<reference evidence="1 2" key="1">
    <citation type="journal article" date="2024" name="G3 (Bethesda)">
        <title>Genome assembly of Hibiscus sabdariffa L. provides insights into metabolisms of medicinal natural products.</title>
        <authorList>
            <person name="Kim T."/>
        </authorList>
    </citation>
    <scope>NUCLEOTIDE SEQUENCE [LARGE SCALE GENOMIC DNA]</scope>
    <source>
        <strain evidence="1">TK-2024</strain>
        <tissue evidence="1">Old leaves</tissue>
    </source>
</reference>
<evidence type="ECO:0000313" key="2">
    <source>
        <dbReference type="Proteomes" id="UP001396334"/>
    </source>
</evidence>
<sequence length="118" mass="12447">MSPICIDQEVEVVHHPVAHHSENHIAVSLLEKYPGSSEVIGGKMQRMRALNEWAINFSKQLATSGDTVGGHVPAALLNGLTEVHGDGPTQSTILVKDVGTGSALEEPTALKTSSAKTL</sequence>
<comment type="caution">
    <text evidence="1">The sequence shown here is derived from an EMBL/GenBank/DDBJ whole genome shotgun (WGS) entry which is preliminary data.</text>
</comment>